<dbReference type="InterPro" id="IPR004089">
    <property type="entry name" value="MCPsignal_dom"/>
</dbReference>
<evidence type="ECO:0000256" key="8">
    <source>
        <dbReference type="ARBA" id="ARBA00023224"/>
    </source>
</evidence>
<feature type="domain" description="HAMP" evidence="14">
    <location>
        <begin position="210"/>
        <end position="262"/>
    </location>
</feature>
<dbReference type="SMART" id="SM00304">
    <property type="entry name" value="HAMP"/>
    <property type="match status" value="1"/>
</dbReference>
<dbReference type="PROSITE" id="PS50885">
    <property type="entry name" value="HAMP"/>
    <property type="match status" value="1"/>
</dbReference>
<keyword evidence="6 12" id="KW-1133">Transmembrane helix</keyword>
<evidence type="ECO:0000313" key="16">
    <source>
        <dbReference type="Proteomes" id="UP000050381"/>
    </source>
</evidence>
<evidence type="ECO:0000259" key="13">
    <source>
        <dbReference type="PROSITE" id="PS50111"/>
    </source>
</evidence>
<dbReference type="Pfam" id="PF12729">
    <property type="entry name" value="4HB_MCP_1"/>
    <property type="match status" value="1"/>
</dbReference>
<evidence type="ECO:0000313" key="15">
    <source>
        <dbReference type="EMBL" id="KPW96206.1"/>
    </source>
</evidence>
<dbReference type="PRINTS" id="PR00260">
    <property type="entry name" value="CHEMTRNSDUCR"/>
</dbReference>
<evidence type="ECO:0000256" key="6">
    <source>
        <dbReference type="ARBA" id="ARBA00022989"/>
    </source>
</evidence>
<dbReference type="GO" id="GO:0007165">
    <property type="term" value="P:signal transduction"/>
    <property type="evidence" value="ECO:0007669"/>
    <property type="project" value="UniProtKB-KW"/>
</dbReference>
<evidence type="ECO:0000259" key="14">
    <source>
        <dbReference type="PROSITE" id="PS50885"/>
    </source>
</evidence>
<organism evidence="15 16">
    <name type="scientific">Pseudomonas syringae pv. castaneae</name>
    <dbReference type="NCBI Taxonomy" id="264450"/>
    <lineage>
        <taxon>Bacteria</taxon>
        <taxon>Pseudomonadati</taxon>
        <taxon>Pseudomonadota</taxon>
        <taxon>Gammaproteobacteria</taxon>
        <taxon>Pseudomonadales</taxon>
        <taxon>Pseudomonadaceae</taxon>
        <taxon>Pseudomonas</taxon>
        <taxon>Pseudomonas syringae</taxon>
    </lineage>
</organism>
<accession>A0A0N8R5V0</accession>
<keyword evidence="4" id="KW-0145">Chemotaxis</keyword>
<feature type="transmembrane region" description="Helical" evidence="12">
    <location>
        <begin position="187"/>
        <end position="208"/>
    </location>
</feature>
<evidence type="ECO:0000256" key="9">
    <source>
        <dbReference type="ARBA" id="ARBA00029447"/>
    </source>
</evidence>
<reference evidence="15 16" key="1">
    <citation type="submission" date="2015-09" db="EMBL/GenBank/DDBJ databases">
        <title>Genome announcement of multiple Pseudomonas syringae strains.</title>
        <authorList>
            <person name="Thakur S."/>
            <person name="Wang P.W."/>
            <person name="Gong Y."/>
            <person name="Weir B.S."/>
            <person name="Guttman D.S."/>
        </authorList>
    </citation>
    <scope>NUCLEOTIDE SEQUENCE [LARGE SCALE GENOMIC DNA]</scope>
    <source>
        <strain evidence="15 16">ICMP9419</strain>
    </source>
</reference>
<dbReference type="PANTHER" id="PTHR32089:SF120">
    <property type="entry name" value="METHYL-ACCEPTING CHEMOTAXIS PROTEIN TLPQ"/>
    <property type="match status" value="1"/>
</dbReference>
<comment type="caution">
    <text evidence="15">The sequence shown here is derived from an EMBL/GenBank/DDBJ whole genome shotgun (WGS) entry which is preliminary data.</text>
</comment>
<name>A0A0N8R5V0_PSESX</name>
<protein>
    <submittedName>
        <fullName evidence="15">Methyl-accepting chemotaxis protein</fullName>
    </submittedName>
</protein>
<dbReference type="InterPro" id="IPR003660">
    <property type="entry name" value="HAMP_dom"/>
</dbReference>
<dbReference type="CDD" id="cd11386">
    <property type="entry name" value="MCP_signal"/>
    <property type="match status" value="1"/>
</dbReference>
<evidence type="ECO:0000256" key="7">
    <source>
        <dbReference type="ARBA" id="ARBA00023136"/>
    </source>
</evidence>
<evidence type="ECO:0000256" key="11">
    <source>
        <dbReference type="SAM" id="Coils"/>
    </source>
</evidence>
<keyword evidence="5 12" id="KW-0812">Transmembrane</keyword>
<sequence>MRLRNLNLAPRAALFFTSIIVLVFVLGVFAVLQMGKLRDAEKDVELNWMASIRQTALMNTTILRLRLETQRGLADPQSIQKTIESFAGYRKAFTEAVANYEPLIADEKERSFYIPVKNSADAYAKQLDILEPLMRQGDIAAAVSLVSTSIRPLTNTMEVQIKDLTNFNNEGAARAGQTATDLYENGLWLVVGLIAGVVILTVGLALLLTKSITSPINDALSVAERIAASDLSKEVLVSGTDEAGRLLKALAQMQANLRNTIMQISDSSTQLASASEEMTAVTEESSRGLVSQNDEVNQAATAVTEMSAAVDEVARNAESASEESKRTQGYTEVGLARVAQTLKSIQKLNGNVENTSEQIQGLSDRAQSITKVVEVIRAIAEQTNLLALNAAIEAARAGEQGRGFAVVADEVRALAHRTQVSTQEIEQMIAAIQSDSDLAVKAMNTSRDLATESLGVAQEASTSLDQISTAIIQINERNLMIATASEEQSHVAREVDRNLVSIRELTTQSAAGAAQTASACGEMSKLAVNLNQLVNRFVV</sequence>
<dbReference type="PATRIC" id="fig|264450.4.peg.120"/>
<evidence type="ECO:0000256" key="1">
    <source>
        <dbReference type="ARBA" id="ARBA00004651"/>
    </source>
</evidence>
<dbReference type="GO" id="GO:0006935">
    <property type="term" value="P:chemotaxis"/>
    <property type="evidence" value="ECO:0007669"/>
    <property type="project" value="UniProtKB-KW"/>
</dbReference>
<dbReference type="CDD" id="cd06225">
    <property type="entry name" value="HAMP"/>
    <property type="match status" value="1"/>
</dbReference>
<keyword evidence="11" id="KW-0175">Coiled coil</keyword>
<comment type="subcellular location">
    <subcellularLocation>
        <location evidence="1">Cell membrane</location>
        <topology evidence="1">Multi-pass membrane protein</topology>
    </subcellularLocation>
</comment>
<dbReference type="Gene3D" id="1.10.287.950">
    <property type="entry name" value="Methyl-accepting chemotaxis protein"/>
    <property type="match status" value="1"/>
</dbReference>
<evidence type="ECO:0000256" key="12">
    <source>
        <dbReference type="SAM" id="Phobius"/>
    </source>
</evidence>
<dbReference type="InterPro" id="IPR004090">
    <property type="entry name" value="Chemotax_Me-accpt_rcpt"/>
</dbReference>
<dbReference type="Pfam" id="PF00015">
    <property type="entry name" value="MCPsignal"/>
    <property type="match status" value="1"/>
</dbReference>
<feature type="transmembrane region" description="Helical" evidence="12">
    <location>
        <begin position="12"/>
        <end position="32"/>
    </location>
</feature>
<comment type="similarity">
    <text evidence="9">Belongs to the methyl-accepting chemotaxis (MCP) protein family.</text>
</comment>
<evidence type="ECO:0000256" key="5">
    <source>
        <dbReference type="ARBA" id="ARBA00022692"/>
    </source>
</evidence>
<feature type="coiled-coil region" evidence="11">
    <location>
        <begin position="303"/>
        <end position="365"/>
    </location>
</feature>
<dbReference type="FunFam" id="1.10.287.950:FF:000001">
    <property type="entry name" value="Methyl-accepting chemotaxis sensory transducer"/>
    <property type="match status" value="1"/>
</dbReference>
<dbReference type="SUPFAM" id="SSF58104">
    <property type="entry name" value="Methyl-accepting chemotaxis protein (MCP) signaling domain"/>
    <property type="match status" value="1"/>
</dbReference>
<evidence type="ECO:0000256" key="4">
    <source>
        <dbReference type="ARBA" id="ARBA00022500"/>
    </source>
</evidence>
<gene>
    <name evidence="15" type="ORF">ALO79_05580</name>
</gene>
<dbReference type="PROSITE" id="PS50111">
    <property type="entry name" value="CHEMOTAXIS_TRANSDUC_2"/>
    <property type="match status" value="1"/>
</dbReference>
<evidence type="ECO:0000256" key="3">
    <source>
        <dbReference type="ARBA" id="ARBA00022481"/>
    </source>
</evidence>
<keyword evidence="2" id="KW-1003">Cell membrane</keyword>
<dbReference type="Proteomes" id="UP000050381">
    <property type="component" value="Unassembled WGS sequence"/>
</dbReference>
<dbReference type="InterPro" id="IPR024478">
    <property type="entry name" value="HlyB_4HB_MCP"/>
</dbReference>
<keyword evidence="3" id="KW-0488">Methylation</keyword>
<proteinExistence type="inferred from homology"/>
<dbReference type="PANTHER" id="PTHR32089">
    <property type="entry name" value="METHYL-ACCEPTING CHEMOTAXIS PROTEIN MCPB"/>
    <property type="match status" value="1"/>
</dbReference>
<dbReference type="Pfam" id="PF00672">
    <property type="entry name" value="HAMP"/>
    <property type="match status" value="1"/>
</dbReference>
<feature type="domain" description="Methyl-accepting transducer" evidence="13">
    <location>
        <begin position="267"/>
        <end position="503"/>
    </location>
</feature>
<evidence type="ECO:0000256" key="10">
    <source>
        <dbReference type="PROSITE-ProRule" id="PRU00284"/>
    </source>
</evidence>
<dbReference type="AlphaFoldDB" id="A0A0N8R5V0"/>
<dbReference type="GO" id="GO:0004888">
    <property type="term" value="F:transmembrane signaling receptor activity"/>
    <property type="evidence" value="ECO:0007669"/>
    <property type="project" value="InterPro"/>
</dbReference>
<evidence type="ECO:0000256" key="2">
    <source>
        <dbReference type="ARBA" id="ARBA00022475"/>
    </source>
</evidence>
<keyword evidence="8 10" id="KW-0807">Transducer</keyword>
<dbReference type="SMART" id="SM00283">
    <property type="entry name" value="MA"/>
    <property type="match status" value="1"/>
</dbReference>
<dbReference type="EMBL" id="LJQD01000233">
    <property type="protein sequence ID" value="KPW96206.1"/>
    <property type="molecule type" value="Genomic_DNA"/>
</dbReference>
<dbReference type="RefSeq" id="WP_044317377.1">
    <property type="nucleotide sequence ID" value="NZ_LIIH01000134.1"/>
</dbReference>
<keyword evidence="7 12" id="KW-0472">Membrane</keyword>
<dbReference type="GO" id="GO:0005886">
    <property type="term" value="C:plasma membrane"/>
    <property type="evidence" value="ECO:0007669"/>
    <property type="project" value="UniProtKB-SubCell"/>
</dbReference>